<feature type="domain" description="C2" evidence="2">
    <location>
        <begin position="355"/>
        <end position="475"/>
    </location>
</feature>
<organism evidence="3 5">
    <name type="scientific">Didymodactylos carnosus</name>
    <dbReference type="NCBI Taxonomy" id="1234261"/>
    <lineage>
        <taxon>Eukaryota</taxon>
        <taxon>Metazoa</taxon>
        <taxon>Spiralia</taxon>
        <taxon>Gnathifera</taxon>
        <taxon>Rotifera</taxon>
        <taxon>Eurotatoria</taxon>
        <taxon>Bdelloidea</taxon>
        <taxon>Philodinida</taxon>
        <taxon>Philodinidae</taxon>
        <taxon>Didymodactylos</taxon>
    </lineage>
</organism>
<dbReference type="PROSITE" id="PS50004">
    <property type="entry name" value="C2"/>
    <property type="match status" value="2"/>
</dbReference>
<keyword evidence="5" id="KW-1185">Reference proteome</keyword>
<dbReference type="GO" id="GO:0005886">
    <property type="term" value="C:plasma membrane"/>
    <property type="evidence" value="ECO:0007669"/>
    <property type="project" value="TreeGrafter"/>
</dbReference>
<dbReference type="GO" id="GO:0001786">
    <property type="term" value="F:phosphatidylserine binding"/>
    <property type="evidence" value="ECO:0007669"/>
    <property type="project" value="TreeGrafter"/>
</dbReference>
<sequence>MLSSRFDLFIGIGIGALSVILVIIIATIVFCKCCLPSSRRYCVRSISNYGAIGNVEPKTYFRPPEHLNHAPIVQLQQPPVITQETISTSPRTSVASGRLSILSEKLSRLSISSANSRPSVASDSILLHKKSETRMSQSYDDNDAKAVRKHYTRRESRVHNKPRLSTANCVNINEIEEGTKAIRFKLFPDSDTVEKSISNIMPPLESEQPQLKTNSATGASSITCTRQSLLRSPSARYAIPKFPISNPIKAQTSVTSPRVSIAEWTAPLIGKVVNYCDQGLLSPPSLTGGEKETLSLRSKSISTTTNESALLSLKQQFHVERALRGALGSISPDMYMQRGGKGGFLDDEAAIVKENSRKLHLRIQYDDHRNELIVNVIEAQGLPIDKEEFSNPYGKLYLRPPVDQKLRQTSVQHQTLNPCWDEYFKFNVATADQLKTKTLFLYIYNYEQNSRPEFIGETQVKLTPQKTNGSDLWCNITKQRSEDEYLGELLVSLTYLVQAERLNVGIVEARNLKALSMHNEADPIVRLTFTIGHDKVKRKKTSVKRNTLNPKWNEELSFNTSGIALTECCLELGVYHHDLIGPDEPLGFLRFETKPNGTLLNSTSQIHSEIIHWTEVIECQQRTAVWHVLHKAAGIQGITSSS</sequence>
<evidence type="ECO:0000313" key="3">
    <source>
        <dbReference type="EMBL" id="CAF0742504.1"/>
    </source>
</evidence>
<gene>
    <name evidence="3" type="ORF">GPM918_LOCUS351</name>
    <name evidence="4" type="ORF">SRO942_LOCUS352</name>
</gene>
<dbReference type="SUPFAM" id="SSF49562">
    <property type="entry name" value="C2 domain (Calcium/lipid-binding domain, CaLB)"/>
    <property type="match status" value="2"/>
</dbReference>
<dbReference type="GO" id="GO:0005509">
    <property type="term" value="F:calcium ion binding"/>
    <property type="evidence" value="ECO:0007669"/>
    <property type="project" value="TreeGrafter"/>
</dbReference>
<keyword evidence="1" id="KW-0472">Membrane</keyword>
<dbReference type="GO" id="GO:0030276">
    <property type="term" value="F:clathrin binding"/>
    <property type="evidence" value="ECO:0007669"/>
    <property type="project" value="TreeGrafter"/>
</dbReference>
<dbReference type="OrthoDB" id="67700at2759"/>
<name>A0A813NR57_9BILA</name>
<dbReference type="SMART" id="SM00239">
    <property type="entry name" value="C2"/>
    <property type="match status" value="2"/>
</dbReference>
<evidence type="ECO:0000313" key="4">
    <source>
        <dbReference type="EMBL" id="CAF3521002.1"/>
    </source>
</evidence>
<comment type="caution">
    <text evidence="3">The sequence shown here is derived from an EMBL/GenBank/DDBJ whole genome shotgun (WGS) entry which is preliminary data.</text>
</comment>
<protein>
    <recommendedName>
        <fullName evidence="2">C2 domain-containing protein</fullName>
    </recommendedName>
</protein>
<dbReference type="GO" id="GO:0000149">
    <property type="term" value="F:SNARE binding"/>
    <property type="evidence" value="ECO:0007669"/>
    <property type="project" value="TreeGrafter"/>
</dbReference>
<dbReference type="Proteomes" id="UP000663829">
    <property type="component" value="Unassembled WGS sequence"/>
</dbReference>
<dbReference type="Gene3D" id="2.60.40.150">
    <property type="entry name" value="C2 domain"/>
    <property type="match status" value="2"/>
</dbReference>
<keyword evidence="1" id="KW-0812">Transmembrane</keyword>
<dbReference type="GO" id="GO:0017156">
    <property type="term" value="P:calcium-ion regulated exocytosis"/>
    <property type="evidence" value="ECO:0007669"/>
    <property type="project" value="TreeGrafter"/>
</dbReference>
<dbReference type="InterPro" id="IPR000008">
    <property type="entry name" value="C2_dom"/>
</dbReference>
<evidence type="ECO:0000256" key="1">
    <source>
        <dbReference type="SAM" id="Phobius"/>
    </source>
</evidence>
<feature type="domain" description="C2" evidence="2">
    <location>
        <begin position="485"/>
        <end position="610"/>
    </location>
</feature>
<dbReference type="PANTHER" id="PTHR10024">
    <property type="entry name" value="SYNAPTOTAGMIN"/>
    <property type="match status" value="1"/>
</dbReference>
<dbReference type="GO" id="GO:0005544">
    <property type="term" value="F:calcium-dependent phospholipid binding"/>
    <property type="evidence" value="ECO:0007669"/>
    <property type="project" value="TreeGrafter"/>
</dbReference>
<dbReference type="EMBL" id="CAJOBC010000025">
    <property type="protein sequence ID" value="CAF3521002.1"/>
    <property type="molecule type" value="Genomic_DNA"/>
</dbReference>
<dbReference type="AlphaFoldDB" id="A0A813NR57"/>
<dbReference type="GO" id="GO:0070382">
    <property type="term" value="C:exocytic vesicle"/>
    <property type="evidence" value="ECO:0007669"/>
    <property type="project" value="TreeGrafter"/>
</dbReference>
<dbReference type="EMBL" id="CAJNOQ010000025">
    <property type="protein sequence ID" value="CAF0742504.1"/>
    <property type="molecule type" value="Genomic_DNA"/>
</dbReference>
<dbReference type="Proteomes" id="UP000681722">
    <property type="component" value="Unassembled WGS sequence"/>
</dbReference>
<proteinExistence type="predicted"/>
<keyword evidence="1" id="KW-1133">Transmembrane helix</keyword>
<dbReference type="Pfam" id="PF00168">
    <property type="entry name" value="C2"/>
    <property type="match status" value="2"/>
</dbReference>
<reference evidence="3" key="1">
    <citation type="submission" date="2021-02" db="EMBL/GenBank/DDBJ databases">
        <authorList>
            <person name="Nowell W R."/>
        </authorList>
    </citation>
    <scope>NUCLEOTIDE SEQUENCE</scope>
</reference>
<dbReference type="CDD" id="cd00276">
    <property type="entry name" value="C2B_Synaptotagmin"/>
    <property type="match status" value="1"/>
</dbReference>
<evidence type="ECO:0000313" key="5">
    <source>
        <dbReference type="Proteomes" id="UP000663829"/>
    </source>
</evidence>
<evidence type="ECO:0000259" key="2">
    <source>
        <dbReference type="PROSITE" id="PS50004"/>
    </source>
</evidence>
<dbReference type="PANTHER" id="PTHR10024:SF378">
    <property type="entry name" value="SYNAPTOTAGMIN BETA, ISOFORM D"/>
    <property type="match status" value="1"/>
</dbReference>
<dbReference type="InterPro" id="IPR035892">
    <property type="entry name" value="C2_domain_sf"/>
</dbReference>
<feature type="transmembrane region" description="Helical" evidence="1">
    <location>
        <begin position="7"/>
        <end position="30"/>
    </location>
</feature>
<accession>A0A813NR57</accession>